<dbReference type="CDD" id="cd00688">
    <property type="entry name" value="ISOPREN_C2_like"/>
    <property type="match status" value="1"/>
</dbReference>
<organism evidence="2 3">
    <name type="scientific">Massilimicrobiota timonensis</name>
    <dbReference type="NCBI Taxonomy" id="1776392"/>
    <lineage>
        <taxon>Bacteria</taxon>
        <taxon>Bacillati</taxon>
        <taxon>Bacillota</taxon>
        <taxon>Erysipelotrichia</taxon>
        <taxon>Erysipelotrichales</taxon>
        <taxon>Erysipelotrichaceae</taxon>
        <taxon>Massilimicrobiota</taxon>
    </lineage>
</organism>
<dbReference type="SUPFAM" id="SSF48239">
    <property type="entry name" value="Terpenoid cyclases/Protein prenyltransferases"/>
    <property type="match status" value="1"/>
</dbReference>
<evidence type="ECO:0000313" key="3">
    <source>
        <dbReference type="Proteomes" id="UP001529275"/>
    </source>
</evidence>
<protein>
    <submittedName>
        <fullName evidence="2">Terpene cyclase/mutase family protein</fullName>
    </submittedName>
</protein>
<evidence type="ECO:0000313" key="2">
    <source>
        <dbReference type="EMBL" id="MDM8196862.1"/>
    </source>
</evidence>
<dbReference type="EMBL" id="JAUDCK010000064">
    <property type="protein sequence ID" value="MDM8196862.1"/>
    <property type="molecule type" value="Genomic_DNA"/>
</dbReference>
<dbReference type="InterPro" id="IPR008930">
    <property type="entry name" value="Terpenoid_cyclase/PrenylTrfase"/>
</dbReference>
<dbReference type="RefSeq" id="WP_289528254.1">
    <property type="nucleotide sequence ID" value="NZ_JAUDCK010000064.1"/>
</dbReference>
<comment type="caution">
    <text evidence="2">The sequence shown here is derived from an EMBL/GenBank/DDBJ whole genome shotgun (WGS) entry which is preliminary data.</text>
</comment>
<reference evidence="3" key="1">
    <citation type="submission" date="2023-06" db="EMBL/GenBank/DDBJ databases">
        <title>Identification and characterization of horizontal gene transfer across gut microbiota members of farm animals based on homology search.</title>
        <authorList>
            <person name="Zeman M."/>
            <person name="Kubasova T."/>
            <person name="Jahodarova E."/>
            <person name="Nykrynova M."/>
            <person name="Rychlik I."/>
        </authorList>
    </citation>
    <scope>NUCLEOTIDE SEQUENCE [LARGE SCALE GENOMIC DNA]</scope>
    <source>
        <strain evidence="3">ET341</strain>
    </source>
</reference>
<dbReference type="Proteomes" id="UP001529275">
    <property type="component" value="Unassembled WGS sequence"/>
</dbReference>
<name>A0ABT7ULM8_9FIRM</name>
<dbReference type="Gene3D" id="1.50.10.20">
    <property type="match status" value="1"/>
</dbReference>
<gene>
    <name evidence="2" type="ORF">QUV98_11095</name>
</gene>
<sequence>MKKIFTCLLVMLMLVMGNIFPIAALTYDESYTLAKNYFQNLSAFQSVDEIIASESVGVETDQKVIPEELLATDTASNVAKTIIVLTLHGNDPRNYNGVNYVELLESAIQSDGAVHFENENGFGSNNQIFCVDALYIVGSDKQELAADYLASMIQDNGAFTYAGGYEDLAVTGWAIEALSLVNQEKYQPTIQQAMTYILSYQKEDAGFDMYGYGADANTQACVLAGLLTYDSAGVKAGTYNQNEHNPYDVLLSFQNSDGSFWSSFTGEGQYNLLATVQGVQTIGYYYNGSVYQKAHQAYLALGEVTEIEKEPEIPVEEDQVKEDKETSSTEMQNDNQTKEESSSQKADVVQTDDSSWLIGYSLLFIGSGILLLKGRQYLE</sequence>
<proteinExistence type="predicted"/>
<feature type="region of interest" description="Disordered" evidence="1">
    <location>
        <begin position="310"/>
        <end position="348"/>
    </location>
</feature>
<keyword evidence="3" id="KW-1185">Reference proteome</keyword>
<evidence type="ECO:0000256" key="1">
    <source>
        <dbReference type="SAM" id="MobiDB-lite"/>
    </source>
</evidence>
<reference evidence="2 3" key="2">
    <citation type="submission" date="2023-06" db="EMBL/GenBank/DDBJ databases">
        <authorList>
            <person name="Zeman M."/>
            <person name="Kubasova T."/>
            <person name="Jahodarova E."/>
            <person name="Nykrynova M."/>
            <person name="Rychlik I."/>
        </authorList>
    </citation>
    <scope>NUCLEOTIDE SEQUENCE [LARGE SCALE GENOMIC DNA]</scope>
    <source>
        <strain evidence="2 3">ET341</strain>
    </source>
</reference>
<accession>A0ABT7ULM8</accession>